<keyword evidence="3" id="KW-1185">Reference proteome</keyword>
<feature type="chain" id="PRO_5046210529" description="DUF4156 domain-containing protein" evidence="1">
    <location>
        <begin position="26"/>
        <end position="114"/>
    </location>
</feature>
<feature type="signal peptide" evidence="1">
    <location>
        <begin position="1"/>
        <end position="25"/>
    </location>
</feature>
<name>A0ABY4APR7_9BURK</name>
<dbReference type="PROSITE" id="PS51257">
    <property type="entry name" value="PROKAR_LIPOPROTEIN"/>
    <property type="match status" value="1"/>
</dbReference>
<dbReference type="Proteomes" id="UP000831607">
    <property type="component" value="Chromosome"/>
</dbReference>
<accession>A0ABY4APR7</accession>
<proteinExistence type="predicted"/>
<evidence type="ECO:0000313" key="2">
    <source>
        <dbReference type="EMBL" id="UOD50059.1"/>
    </source>
</evidence>
<evidence type="ECO:0008006" key="4">
    <source>
        <dbReference type="Google" id="ProtNLM"/>
    </source>
</evidence>
<dbReference type="RefSeq" id="WP_243478456.1">
    <property type="nucleotide sequence ID" value="NZ_CP063982.1"/>
</dbReference>
<keyword evidence="1" id="KW-0732">Signal</keyword>
<sequence length="114" mass="11923">MTFKYLPIIAFASILAGCAATTATALNKADGTIELVSTSRSEDDALEAALDKGIQQCKASGKTFVVLDRQSTYRGIDPNLRAAISVASVLTKGGFYGAGTSSSDWRVVVLGKCQ</sequence>
<reference evidence="2 3" key="1">
    <citation type="submission" date="2020-11" db="EMBL/GenBank/DDBJ databases">
        <title>Algicoccus daihaiensis sp.nov., isolated from Daihai Lake in Inner Mongolia.</title>
        <authorList>
            <person name="Kai J."/>
        </authorList>
    </citation>
    <scope>NUCLEOTIDE SEQUENCE [LARGE SCALE GENOMIC DNA]</scope>
    <source>
        <strain evidence="3">f23</strain>
    </source>
</reference>
<dbReference type="EMBL" id="CP063982">
    <property type="protein sequence ID" value="UOD50059.1"/>
    <property type="molecule type" value="Genomic_DNA"/>
</dbReference>
<organism evidence="2 3">
    <name type="scientific">Orrella daihaiensis</name>
    <dbReference type="NCBI Taxonomy" id="2782176"/>
    <lineage>
        <taxon>Bacteria</taxon>
        <taxon>Pseudomonadati</taxon>
        <taxon>Pseudomonadota</taxon>
        <taxon>Betaproteobacteria</taxon>
        <taxon>Burkholderiales</taxon>
        <taxon>Alcaligenaceae</taxon>
        <taxon>Orrella</taxon>
    </lineage>
</organism>
<protein>
    <recommendedName>
        <fullName evidence="4">DUF4156 domain-containing protein</fullName>
    </recommendedName>
</protein>
<gene>
    <name evidence="2" type="ORF">DHf2319_11555</name>
</gene>
<evidence type="ECO:0000256" key="1">
    <source>
        <dbReference type="SAM" id="SignalP"/>
    </source>
</evidence>
<evidence type="ECO:0000313" key="3">
    <source>
        <dbReference type="Proteomes" id="UP000831607"/>
    </source>
</evidence>